<sequence length="279" mass="29346">MSTTAQMPPTTHALPHDERARLMRSARKLEAVLGETPLLVDAPPSPSHRNGHARSMSTLPADGPPMGRLYALARSGSLRRTASATQSRPRPHPLSHAVAAAAAPRPLLVISLPPTDAGATAADAPRSAGSPSPLTPSSANIPLFPAADADADVDEDAARRRKLAKLTRTLGENVPPALVFPARRRASTLGVPESIRERLRAPAPALVHAPESTPERAGRASSDTLAFASSRTHLLPRAGTTDTAAAMTHRREQGWSGEWGGAVQSMDDVVRALRGLRGK</sequence>
<reference evidence="2" key="1">
    <citation type="submission" date="2023-03" db="EMBL/GenBank/DDBJ databases">
        <title>Massive genome expansion in bonnet fungi (Mycena s.s.) driven by repeated elements and novel gene families across ecological guilds.</title>
        <authorList>
            <consortium name="Lawrence Berkeley National Laboratory"/>
            <person name="Harder C.B."/>
            <person name="Miyauchi S."/>
            <person name="Viragh M."/>
            <person name="Kuo A."/>
            <person name="Thoen E."/>
            <person name="Andreopoulos B."/>
            <person name="Lu D."/>
            <person name="Skrede I."/>
            <person name="Drula E."/>
            <person name="Henrissat B."/>
            <person name="Morin E."/>
            <person name="Kohler A."/>
            <person name="Barry K."/>
            <person name="LaButti K."/>
            <person name="Morin E."/>
            <person name="Salamov A."/>
            <person name="Lipzen A."/>
            <person name="Mereny Z."/>
            <person name="Hegedus B."/>
            <person name="Baldrian P."/>
            <person name="Stursova M."/>
            <person name="Weitz H."/>
            <person name="Taylor A."/>
            <person name="Grigoriev I.V."/>
            <person name="Nagy L.G."/>
            <person name="Martin F."/>
            <person name="Kauserud H."/>
        </authorList>
    </citation>
    <scope>NUCLEOTIDE SEQUENCE</scope>
    <source>
        <strain evidence="2">9144</strain>
    </source>
</reference>
<name>A0AAD6UUI7_9AGAR</name>
<organism evidence="2 3">
    <name type="scientific">Mycena pura</name>
    <dbReference type="NCBI Taxonomy" id="153505"/>
    <lineage>
        <taxon>Eukaryota</taxon>
        <taxon>Fungi</taxon>
        <taxon>Dikarya</taxon>
        <taxon>Basidiomycota</taxon>
        <taxon>Agaricomycotina</taxon>
        <taxon>Agaricomycetes</taxon>
        <taxon>Agaricomycetidae</taxon>
        <taxon>Agaricales</taxon>
        <taxon>Marasmiineae</taxon>
        <taxon>Mycenaceae</taxon>
        <taxon>Mycena</taxon>
    </lineage>
</organism>
<accession>A0AAD6UUI7</accession>
<keyword evidence="3" id="KW-1185">Reference proteome</keyword>
<feature type="region of interest" description="Disordered" evidence="1">
    <location>
        <begin position="35"/>
        <end position="96"/>
    </location>
</feature>
<evidence type="ECO:0000313" key="2">
    <source>
        <dbReference type="EMBL" id="KAJ7195217.1"/>
    </source>
</evidence>
<evidence type="ECO:0000256" key="1">
    <source>
        <dbReference type="SAM" id="MobiDB-lite"/>
    </source>
</evidence>
<protein>
    <submittedName>
        <fullName evidence="2">Uncharacterized protein</fullName>
    </submittedName>
</protein>
<comment type="caution">
    <text evidence="2">The sequence shown here is derived from an EMBL/GenBank/DDBJ whole genome shotgun (WGS) entry which is preliminary data.</text>
</comment>
<evidence type="ECO:0000313" key="3">
    <source>
        <dbReference type="Proteomes" id="UP001219525"/>
    </source>
</evidence>
<feature type="region of interest" description="Disordered" evidence="1">
    <location>
        <begin position="117"/>
        <end position="143"/>
    </location>
</feature>
<feature type="compositionally biased region" description="Low complexity" evidence="1">
    <location>
        <begin position="117"/>
        <end position="130"/>
    </location>
</feature>
<dbReference type="EMBL" id="JARJCW010000092">
    <property type="protein sequence ID" value="KAJ7195217.1"/>
    <property type="molecule type" value="Genomic_DNA"/>
</dbReference>
<dbReference type="AlphaFoldDB" id="A0AAD6UUI7"/>
<feature type="compositionally biased region" description="Polar residues" evidence="1">
    <location>
        <begin position="78"/>
        <end position="88"/>
    </location>
</feature>
<feature type="region of interest" description="Disordered" evidence="1">
    <location>
        <begin position="238"/>
        <end position="260"/>
    </location>
</feature>
<proteinExistence type="predicted"/>
<gene>
    <name evidence="2" type="ORF">GGX14DRAFT_677285</name>
</gene>
<dbReference type="Proteomes" id="UP001219525">
    <property type="component" value="Unassembled WGS sequence"/>
</dbReference>